<feature type="transmembrane region" description="Helical" evidence="6">
    <location>
        <begin position="668"/>
        <end position="693"/>
    </location>
</feature>
<dbReference type="InterPro" id="IPR013106">
    <property type="entry name" value="Ig_V-set"/>
</dbReference>
<keyword evidence="6" id="KW-1133">Transmembrane helix</keyword>
<accession>A0ABM1JM90</accession>
<keyword evidence="2" id="KW-1015">Disulfide bond</keyword>
<keyword evidence="1 7" id="KW-0732">Signal</keyword>
<keyword evidence="6" id="KW-0812">Transmembrane</keyword>
<feature type="domain" description="Ig-like" evidence="8">
    <location>
        <begin position="136"/>
        <end position="218"/>
    </location>
</feature>
<protein>
    <submittedName>
        <fullName evidence="10">Carcinoembryonic antigen-related cell adhesion molecule 1-like</fullName>
    </submittedName>
</protein>
<evidence type="ECO:0000256" key="4">
    <source>
        <dbReference type="ARBA" id="ARBA00023319"/>
    </source>
</evidence>
<dbReference type="InterPro" id="IPR036179">
    <property type="entry name" value="Ig-like_dom_sf"/>
</dbReference>
<feature type="domain" description="Ig-like" evidence="8">
    <location>
        <begin position="312"/>
        <end position="394"/>
    </location>
</feature>
<feature type="region of interest" description="Disordered" evidence="5">
    <location>
        <begin position="639"/>
        <end position="662"/>
    </location>
</feature>
<dbReference type="InterPro" id="IPR013098">
    <property type="entry name" value="Ig_I-set"/>
</dbReference>
<dbReference type="InterPro" id="IPR003599">
    <property type="entry name" value="Ig_sub"/>
</dbReference>
<dbReference type="GeneID" id="107106872"/>
<keyword evidence="9" id="KW-1185">Reference proteome</keyword>
<organism evidence="9 10">
    <name type="scientific">Gekko japonicus</name>
    <name type="common">Schlegel's Japanese gecko</name>
    <dbReference type="NCBI Taxonomy" id="146911"/>
    <lineage>
        <taxon>Eukaryota</taxon>
        <taxon>Metazoa</taxon>
        <taxon>Chordata</taxon>
        <taxon>Craniata</taxon>
        <taxon>Vertebrata</taxon>
        <taxon>Euteleostomi</taxon>
        <taxon>Lepidosauria</taxon>
        <taxon>Squamata</taxon>
        <taxon>Bifurcata</taxon>
        <taxon>Gekkota</taxon>
        <taxon>Gekkonidae</taxon>
        <taxon>Gekkoninae</taxon>
        <taxon>Gekko</taxon>
    </lineage>
</organism>
<dbReference type="Pfam" id="PF07679">
    <property type="entry name" value="I-set"/>
    <property type="match status" value="1"/>
</dbReference>
<dbReference type="InterPro" id="IPR013783">
    <property type="entry name" value="Ig-like_fold"/>
</dbReference>
<feature type="non-terminal residue" evidence="10">
    <location>
        <position position="1"/>
    </location>
</feature>
<dbReference type="SMART" id="SM00408">
    <property type="entry name" value="IGc2"/>
    <property type="match status" value="6"/>
</dbReference>
<feature type="domain" description="Ig-like" evidence="8">
    <location>
        <begin position="480"/>
        <end position="561"/>
    </location>
</feature>
<dbReference type="PANTHER" id="PTHR44337:SF20">
    <property type="entry name" value="CARCINOEMBRYONIC ANTIGEN-RELATED CELL ADHESION MOLECULE 5-RELATED"/>
    <property type="match status" value="1"/>
</dbReference>
<feature type="domain" description="Ig-like" evidence="8">
    <location>
        <begin position="568"/>
        <end position="652"/>
    </location>
</feature>
<dbReference type="Gene3D" id="2.60.40.10">
    <property type="entry name" value="Immunoglobulins"/>
    <property type="match status" value="7"/>
</dbReference>
<dbReference type="Proteomes" id="UP000694871">
    <property type="component" value="Unplaced"/>
</dbReference>
<keyword evidence="6" id="KW-0472">Membrane</keyword>
<keyword evidence="3" id="KW-0325">Glycoprotein</keyword>
<dbReference type="Pfam" id="PF07686">
    <property type="entry name" value="V-set"/>
    <property type="match status" value="1"/>
</dbReference>
<feature type="domain" description="Ig-like" evidence="8">
    <location>
        <begin position="400"/>
        <end position="475"/>
    </location>
</feature>
<evidence type="ECO:0000256" key="1">
    <source>
        <dbReference type="ARBA" id="ARBA00022729"/>
    </source>
</evidence>
<evidence type="ECO:0000313" key="9">
    <source>
        <dbReference type="Proteomes" id="UP000694871"/>
    </source>
</evidence>
<feature type="domain" description="Ig-like" evidence="8">
    <location>
        <begin position="219"/>
        <end position="301"/>
    </location>
</feature>
<dbReference type="CDD" id="cd00096">
    <property type="entry name" value="Ig"/>
    <property type="match status" value="2"/>
</dbReference>
<dbReference type="InterPro" id="IPR003598">
    <property type="entry name" value="Ig_sub2"/>
</dbReference>
<dbReference type="PANTHER" id="PTHR44337">
    <property type="entry name" value="CARCINOEMBRYONIC ANTIGEN-RELATED CELL ADHESION MOLECULE 8"/>
    <property type="match status" value="1"/>
</dbReference>
<feature type="signal peptide" evidence="7">
    <location>
        <begin position="1"/>
        <end position="25"/>
    </location>
</feature>
<dbReference type="SMART" id="SM00409">
    <property type="entry name" value="IG"/>
    <property type="match status" value="7"/>
</dbReference>
<feature type="chain" id="PRO_5046333400" evidence="7">
    <location>
        <begin position="26"/>
        <end position="767"/>
    </location>
</feature>
<evidence type="ECO:0000256" key="6">
    <source>
        <dbReference type="SAM" id="Phobius"/>
    </source>
</evidence>
<evidence type="ECO:0000256" key="3">
    <source>
        <dbReference type="ARBA" id="ARBA00023180"/>
    </source>
</evidence>
<evidence type="ECO:0000259" key="8">
    <source>
        <dbReference type="PROSITE" id="PS50835"/>
    </source>
</evidence>
<dbReference type="InterPro" id="IPR052598">
    <property type="entry name" value="IgSF_CEA-related"/>
</dbReference>
<dbReference type="RefSeq" id="XP_015262577.1">
    <property type="nucleotide sequence ID" value="XM_015407091.1"/>
</dbReference>
<evidence type="ECO:0000256" key="5">
    <source>
        <dbReference type="SAM" id="MobiDB-lite"/>
    </source>
</evidence>
<dbReference type="SUPFAM" id="SSF48726">
    <property type="entry name" value="Immunoglobulin"/>
    <property type="match status" value="7"/>
</dbReference>
<dbReference type="PROSITE" id="PS50835">
    <property type="entry name" value="IG_LIKE"/>
    <property type="match status" value="6"/>
</dbReference>
<evidence type="ECO:0000256" key="2">
    <source>
        <dbReference type="ARBA" id="ARBA00023157"/>
    </source>
</evidence>
<dbReference type="InterPro" id="IPR007110">
    <property type="entry name" value="Ig-like_dom"/>
</dbReference>
<evidence type="ECO:0000256" key="7">
    <source>
        <dbReference type="SAM" id="SignalP"/>
    </source>
</evidence>
<keyword evidence="4" id="KW-0393">Immunoglobulin domain</keyword>
<proteinExistence type="predicted"/>
<feature type="compositionally biased region" description="Polar residues" evidence="5">
    <location>
        <begin position="639"/>
        <end position="649"/>
    </location>
</feature>
<reference evidence="10" key="1">
    <citation type="submission" date="2025-08" db="UniProtKB">
        <authorList>
            <consortium name="RefSeq"/>
        </authorList>
    </citation>
    <scope>IDENTIFICATION</scope>
</reference>
<name>A0ABM1JM90_GEKJA</name>
<evidence type="ECO:0000313" key="10">
    <source>
        <dbReference type="RefSeq" id="XP_015262577.1"/>
    </source>
</evidence>
<dbReference type="Pfam" id="PF13895">
    <property type="entry name" value="Ig_2"/>
    <property type="match status" value="1"/>
</dbReference>
<dbReference type="Pfam" id="PF13927">
    <property type="entry name" value="Ig_3"/>
    <property type="match status" value="4"/>
</dbReference>
<sequence length="767" mass="83360">LLSFSLFFSLLSAAILSSGFLVAQAQEIPILIAVEPSQPLEGQDVTLIPGGISNFVLCSWYRGEDAEANRIFTYYPTSPPVQQNGTAFTGRETGGSDCSLHIRSLVRNDSGVYIVSKAVPTAPERGRVRMEVLDGPELPEIQPTERSYSPHSEIRLTCSANAFPDPHYIWFLNGKEHSRTSELLIRDATPEDSGSYVCQAWNVLSRHKSNAFLEIEVAGSVSNVTIIGPSEAIEYHAVQLNCTSLGSLVSYYWFKGNQTVEPGDRVVLSNQNKTLALNSSNRNDTGSYVCQGVNSFSSQFSEPHWLEIFYGPDSPVIDPQESVYNEGSTLNLSCFADSNPLANYSWWYNDTLLEDQKDSHLLIQDLSVSSARNYTCNATNDYTDGFNTTSLKITILERVSNVIITSRPEKAIENKVLVLDCSSAGSDVSYTWSKGDQVLGNGSLMFSPVRRNDTGNYTCTGRNSFSNSSATYLLDVLYGPDEPVISPPRHDYGEGSLLTLFCHADSHPPAQYTWSFNETEFTETGPQLTIPSLSFNQTGDYTCSAFNPETNLSSSTSWEIKVLEKLLPPILWPADLFVKEHANVTLNCNTSESSSVDVFWFKDGNPIPATSLLSERNRTFNIPDVSQDDVGVYTCQARNPANSATSNPSKIAVDSPAPAPTPGPGLSAGAIVGIVIGCLLGVVLIGVVVYFALKSTALGRMAQHSSNGNIPSAPGHNQGVTETKPTAGEEDIQYTTLAFNSNSPPQPSPGPNIPLESGTIYSVIKKK</sequence>
<gene>
    <name evidence="10" type="primary">LOC107106872</name>
</gene>